<evidence type="ECO:0000313" key="6">
    <source>
        <dbReference type="EMBL" id="QBR92912.1"/>
    </source>
</evidence>
<evidence type="ECO:0000256" key="2">
    <source>
        <dbReference type="ARBA" id="ARBA00023125"/>
    </source>
</evidence>
<name>A0A4V1BE02_9ACTN</name>
<dbReference type="PANTHER" id="PTHR47506:SF1">
    <property type="entry name" value="HTH-TYPE TRANSCRIPTIONAL REGULATOR YJDC"/>
    <property type="match status" value="1"/>
</dbReference>
<keyword evidence="7" id="KW-1185">Reference proteome</keyword>
<keyword evidence="1" id="KW-0805">Transcription regulation</keyword>
<feature type="DNA-binding region" description="H-T-H motif" evidence="4">
    <location>
        <begin position="27"/>
        <end position="46"/>
    </location>
</feature>
<evidence type="ECO:0000259" key="5">
    <source>
        <dbReference type="PROSITE" id="PS50977"/>
    </source>
</evidence>
<organism evidence="6 7">
    <name type="scientific">Nocardioides euryhalodurans</name>
    <dbReference type="NCBI Taxonomy" id="2518370"/>
    <lineage>
        <taxon>Bacteria</taxon>
        <taxon>Bacillati</taxon>
        <taxon>Actinomycetota</taxon>
        <taxon>Actinomycetes</taxon>
        <taxon>Propionibacteriales</taxon>
        <taxon>Nocardioidaceae</taxon>
        <taxon>Nocardioides</taxon>
    </lineage>
</organism>
<feature type="domain" description="HTH tetR-type" evidence="5">
    <location>
        <begin position="4"/>
        <end position="64"/>
    </location>
</feature>
<dbReference type="InterPro" id="IPR009057">
    <property type="entry name" value="Homeodomain-like_sf"/>
</dbReference>
<keyword evidence="2 4" id="KW-0238">DNA-binding</keyword>
<dbReference type="InterPro" id="IPR001647">
    <property type="entry name" value="HTH_TetR"/>
</dbReference>
<evidence type="ECO:0000256" key="1">
    <source>
        <dbReference type="ARBA" id="ARBA00023015"/>
    </source>
</evidence>
<evidence type="ECO:0000256" key="3">
    <source>
        <dbReference type="ARBA" id="ARBA00023163"/>
    </source>
</evidence>
<dbReference type="Pfam" id="PF00440">
    <property type="entry name" value="TetR_N"/>
    <property type="match status" value="1"/>
</dbReference>
<sequence length="187" mass="19761">MAPSPARQRILDTAFRLFYRHGLRAVGVDLLIAESGVAKATFYKHFPGKDDLVLAYLDRVDEVWTGQLRAAASAAGTRPADQLVGLFDALGTACRREGYRGCAFLNAAAESTPGGPVHQRTVAHKRGVRTWVQDLATDAGAERPDALARALTLLLDGGLADGALEADPAVADQARESARQLVAAAVG</sequence>
<protein>
    <submittedName>
        <fullName evidence="6">TetR/AcrR family transcriptional regulator</fullName>
    </submittedName>
</protein>
<dbReference type="SUPFAM" id="SSF46689">
    <property type="entry name" value="Homeodomain-like"/>
    <property type="match status" value="1"/>
</dbReference>
<keyword evidence="3" id="KW-0804">Transcription</keyword>
<proteinExistence type="predicted"/>
<reference evidence="6 7" key="1">
    <citation type="submission" date="2019-03" db="EMBL/GenBank/DDBJ databases">
        <title>Three New Species of Nocardioides, Nocardioides euryhalodurans sp. nov., Nocardioides seonyuensis sp. nov. and Nocardioides eburneoflavus sp. nov., Iolated from Soil.</title>
        <authorList>
            <person name="Roh S.G."/>
            <person name="Lee C."/>
            <person name="Kim M.-K."/>
            <person name="Kim S.B."/>
        </authorList>
    </citation>
    <scope>NUCLEOTIDE SEQUENCE [LARGE SCALE GENOMIC DNA]</scope>
    <source>
        <strain evidence="6 7">MMS17-SY117</strain>
    </source>
</reference>
<dbReference type="PROSITE" id="PS50977">
    <property type="entry name" value="HTH_TETR_2"/>
    <property type="match status" value="1"/>
</dbReference>
<evidence type="ECO:0000256" key="4">
    <source>
        <dbReference type="PROSITE-ProRule" id="PRU00335"/>
    </source>
</evidence>
<evidence type="ECO:0000313" key="7">
    <source>
        <dbReference type="Proteomes" id="UP000294894"/>
    </source>
</evidence>
<dbReference type="EMBL" id="CP038267">
    <property type="protein sequence ID" value="QBR92912.1"/>
    <property type="molecule type" value="Genomic_DNA"/>
</dbReference>
<dbReference type="KEGG" id="noy:EXE57_12005"/>
<dbReference type="PRINTS" id="PR00455">
    <property type="entry name" value="HTHTETR"/>
</dbReference>
<dbReference type="Gene3D" id="1.10.357.10">
    <property type="entry name" value="Tetracycline Repressor, domain 2"/>
    <property type="match status" value="1"/>
</dbReference>
<dbReference type="RefSeq" id="WP_135077800.1">
    <property type="nucleotide sequence ID" value="NZ_CP038267.1"/>
</dbReference>
<dbReference type="AlphaFoldDB" id="A0A4V1BE02"/>
<accession>A0A4V1BE02</accession>
<dbReference type="GO" id="GO:0003677">
    <property type="term" value="F:DNA binding"/>
    <property type="evidence" value="ECO:0007669"/>
    <property type="project" value="UniProtKB-UniRule"/>
</dbReference>
<dbReference type="PANTHER" id="PTHR47506">
    <property type="entry name" value="TRANSCRIPTIONAL REGULATORY PROTEIN"/>
    <property type="match status" value="1"/>
</dbReference>
<dbReference type="Proteomes" id="UP000294894">
    <property type="component" value="Chromosome"/>
</dbReference>
<dbReference type="SUPFAM" id="SSF48498">
    <property type="entry name" value="Tetracyclin repressor-like, C-terminal domain"/>
    <property type="match status" value="1"/>
</dbReference>
<gene>
    <name evidence="6" type="ORF">EXE57_12005</name>
</gene>
<dbReference type="OrthoDB" id="4214267at2"/>
<dbReference type="InterPro" id="IPR036271">
    <property type="entry name" value="Tet_transcr_reg_TetR-rel_C_sf"/>
</dbReference>